<evidence type="ECO:0008006" key="3">
    <source>
        <dbReference type="Google" id="ProtNLM"/>
    </source>
</evidence>
<gene>
    <name evidence="1" type="ORF">HALO32_00215</name>
</gene>
<dbReference type="InterPro" id="IPR021233">
    <property type="entry name" value="DUF2783"/>
</dbReference>
<dbReference type="AlphaFoldDB" id="A0A5K1HY00"/>
<dbReference type="RefSeq" id="WP_151441947.1">
    <property type="nucleotide sequence ID" value="NZ_CABVOU010000015.1"/>
</dbReference>
<evidence type="ECO:0000313" key="2">
    <source>
        <dbReference type="Proteomes" id="UP000326725"/>
    </source>
</evidence>
<protein>
    <recommendedName>
        <fullName evidence="3">DUF2783 domain-containing protein</fullName>
    </recommendedName>
</protein>
<dbReference type="Proteomes" id="UP000326725">
    <property type="component" value="Unassembled WGS sequence"/>
</dbReference>
<reference evidence="1 2" key="1">
    <citation type="submission" date="2019-09" db="EMBL/GenBank/DDBJ databases">
        <authorList>
            <person name="Criscuolo A."/>
        </authorList>
    </citation>
    <scope>NUCLEOTIDE SEQUENCE [LARGE SCALE GENOMIC DNA]</scope>
    <source>
        <strain evidence="2">3(2)</strain>
    </source>
</reference>
<proteinExistence type="predicted"/>
<organism evidence="1 2">
    <name type="scientific">Halomonas lysinitropha</name>
    <dbReference type="NCBI Taxonomy" id="2607506"/>
    <lineage>
        <taxon>Bacteria</taxon>
        <taxon>Pseudomonadati</taxon>
        <taxon>Pseudomonadota</taxon>
        <taxon>Gammaproteobacteria</taxon>
        <taxon>Oceanospirillales</taxon>
        <taxon>Halomonadaceae</taxon>
        <taxon>Halomonas</taxon>
    </lineage>
</organism>
<name>A0A5K1HY00_9GAMM</name>
<evidence type="ECO:0000313" key="1">
    <source>
        <dbReference type="EMBL" id="VVZ94165.1"/>
    </source>
</evidence>
<dbReference type="EMBL" id="CABVOU010000015">
    <property type="protein sequence ID" value="VVZ94165.1"/>
    <property type="molecule type" value="Genomic_DNA"/>
</dbReference>
<sequence>MPRLELNPNFSDPDAFYAALTEVHRERSEESSERINARLILLLANHVGDQQVLEEALAIAGQAAEPAPTRSQSAQQEQH</sequence>
<keyword evidence="2" id="KW-1185">Reference proteome</keyword>
<dbReference type="Pfam" id="PF10932">
    <property type="entry name" value="DUF2783"/>
    <property type="match status" value="1"/>
</dbReference>
<accession>A0A5K1HY00</accession>